<evidence type="ECO:0000313" key="1">
    <source>
        <dbReference type="EMBL" id="CAF1034855.1"/>
    </source>
</evidence>
<name>A0A814J8M2_9BILA</name>
<dbReference type="Proteomes" id="UP000663829">
    <property type="component" value="Unassembled WGS sequence"/>
</dbReference>
<organism evidence="1 3">
    <name type="scientific">Didymodactylos carnosus</name>
    <dbReference type="NCBI Taxonomy" id="1234261"/>
    <lineage>
        <taxon>Eukaryota</taxon>
        <taxon>Metazoa</taxon>
        <taxon>Spiralia</taxon>
        <taxon>Gnathifera</taxon>
        <taxon>Rotifera</taxon>
        <taxon>Eurotatoria</taxon>
        <taxon>Bdelloidea</taxon>
        <taxon>Philodinida</taxon>
        <taxon>Philodinidae</taxon>
        <taxon>Didymodactylos</taxon>
    </lineage>
</organism>
<comment type="caution">
    <text evidence="1">The sequence shown here is derived from an EMBL/GenBank/DDBJ whole genome shotgun (WGS) entry which is preliminary data.</text>
</comment>
<keyword evidence="3" id="KW-1185">Reference proteome</keyword>
<dbReference type="GO" id="GO:0005739">
    <property type="term" value="C:mitochondrion"/>
    <property type="evidence" value="ECO:0007669"/>
    <property type="project" value="TreeGrafter"/>
</dbReference>
<dbReference type="Pfam" id="PF01144">
    <property type="entry name" value="CoA_trans"/>
    <property type="match status" value="1"/>
</dbReference>
<dbReference type="InterPro" id="IPR037171">
    <property type="entry name" value="NagB/RpiA_transferase-like"/>
</dbReference>
<dbReference type="Proteomes" id="UP000681722">
    <property type="component" value="Unassembled WGS sequence"/>
</dbReference>
<dbReference type="AlphaFoldDB" id="A0A814J8M2"/>
<sequence length="134" mass="14339">MLGAMQVSQYGDLANWMIPGKLVKGMGGAMDLVGSGRTKVVVTMEHNAKDGSPKILESCNLPLTGKSVVDLIITEKCVFEVDHEKGLTLTELADGYTTEDIIKLTGCPINASLQISDNVKPMQQVQTKSSTKQG</sequence>
<proteinExistence type="predicted"/>
<accession>A0A814J8M2</accession>
<protein>
    <submittedName>
        <fullName evidence="1">Uncharacterized protein</fullName>
    </submittedName>
</protein>
<dbReference type="PANTHER" id="PTHR13707">
    <property type="entry name" value="KETOACID-COENZYME A TRANSFERASE"/>
    <property type="match status" value="1"/>
</dbReference>
<evidence type="ECO:0000313" key="2">
    <source>
        <dbReference type="EMBL" id="CAF3805550.1"/>
    </source>
</evidence>
<evidence type="ECO:0000313" key="3">
    <source>
        <dbReference type="Proteomes" id="UP000663829"/>
    </source>
</evidence>
<gene>
    <name evidence="1" type="ORF">GPM918_LOCUS15472</name>
    <name evidence="2" type="ORF">SRO942_LOCUS15473</name>
</gene>
<dbReference type="EMBL" id="CAJOBC010003901">
    <property type="protein sequence ID" value="CAF3805550.1"/>
    <property type="molecule type" value="Genomic_DNA"/>
</dbReference>
<dbReference type="PANTHER" id="PTHR13707:SF23">
    <property type="entry name" value="SUCCINYL-COA:3-KETOACID-COENZYME A TRANSFERASE"/>
    <property type="match status" value="1"/>
</dbReference>
<dbReference type="EMBL" id="CAJNOQ010003900">
    <property type="protein sequence ID" value="CAF1034855.1"/>
    <property type="molecule type" value="Genomic_DNA"/>
</dbReference>
<dbReference type="GO" id="GO:0008260">
    <property type="term" value="F:succinyl-CoA:3-oxo-acid CoA-transferase activity"/>
    <property type="evidence" value="ECO:0007669"/>
    <property type="project" value="TreeGrafter"/>
</dbReference>
<dbReference type="InterPro" id="IPR004165">
    <property type="entry name" value="CoA_trans_fam_I"/>
</dbReference>
<dbReference type="OrthoDB" id="1933379at2759"/>
<reference evidence="1" key="1">
    <citation type="submission" date="2021-02" db="EMBL/GenBank/DDBJ databases">
        <authorList>
            <person name="Nowell W R."/>
        </authorList>
    </citation>
    <scope>NUCLEOTIDE SEQUENCE</scope>
</reference>
<dbReference type="SUPFAM" id="SSF100950">
    <property type="entry name" value="NagB/RpiA/CoA transferase-like"/>
    <property type="match status" value="1"/>
</dbReference>
<dbReference type="Gene3D" id="3.40.1080.10">
    <property type="entry name" value="Glutaconate Coenzyme A-transferase"/>
    <property type="match status" value="1"/>
</dbReference>